<sequence length="459" mass="53055">MIKLFNLSRKQYNHLRIVSTINTAYVASKLGSTSTPSKSWNEIPGPRTLPLIGQLYHFLPGGSLYKLEGIKLQKHLFESYGPIVKMKGHFGGPDNVLLFDAESSAEVLRSENVLPKRPGFFSLQYYRKVVKKRMGINNKYTGLITDHGYEWRELRTAINPVMMQPKLIKAYATPIDEIAQEVVERIKSLRNKDNMIERNFNDEVCLWILESSALIALGTRLNSFNPNLPKNSSERKLIENIHNFFKISDKLDFKPSLWRYYPTRTFKQAMRLYEAVENLNAEFIKKAMENYSKQSDSDREKSVLEKLLDIDKKLAVSIASDLLFAGIDTVGNMLIPIFYLLAKNPEKQIKLREDLRSTSDRKLYLKACIKEAMRLLPVGFGNLRETSQEYNLLGYKIPKHTLILFCHQYMSLMECHYPWPQEYIPERWLVDKDDPLYHGNAHPFAFSIFGYGARGCIGM</sequence>
<evidence type="ECO:0000313" key="10">
    <source>
        <dbReference type="Proteomes" id="UP000837857"/>
    </source>
</evidence>
<protein>
    <recommendedName>
        <fullName evidence="11">Cytochrome P450</fullName>
    </recommendedName>
</protein>
<dbReference type="EMBL" id="OW152815">
    <property type="protein sequence ID" value="CAH2063616.1"/>
    <property type="molecule type" value="Genomic_DNA"/>
</dbReference>
<evidence type="ECO:0000256" key="3">
    <source>
        <dbReference type="ARBA" id="ARBA00022617"/>
    </source>
</evidence>
<proteinExistence type="inferred from homology"/>
<keyword evidence="7 8" id="KW-0503">Monooxygenase</keyword>
<organism evidence="9 10">
    <name type="scientific">Iphiclides podalirius</name>
    <name type="common">scarce swallowtail</name>
    <dbReference type="NCBI Taxonomy" id="110791"/>
    <lineage>
        <taxon>Eukaryota</taxon>
        <taxon>Metazoa</taxon>
        <taxon>Ecdysozoa</taxon>
        <taxon>Arthropoda</taxon>
        <taxon>Hexapoda</taxon>
        <taxon>Insecta</taxon>
        <taxon>Pterygota</taxon>
        <taxon>Neoptera</taxon>
        <taxon>Endopterygota</taxon>
        <taxon>Lepidoptera</taxon>
        <taxon>Glossata</taxon>
        <taxon>Ditrysia</taxon>
        <taxon>Papilionoidea</taxon>
        <taxon>Papilionidae</taxon>
        <taxon>Papilioninae</taxon>
        <taxon>Iphiclides</taxon>
    </lineage>
</organism>
<feature type="non-terminal residue" evidence="9">
    <location>
        <position position="459"/>
    </location>
</feature>
<dbReference type="InterPro" id="IPR001128">
    <property type="entry name" value="Cyt_P450"/>
</dbReference>
<dbReference type="PROSITE" id="PS00086">
    <property type="entry name" value="CYTOCHROME_P450"/>
    <property type="match status" value="1"/>
</dbReference>
<evidence type="ECO:0000256" key="7">
    <source>
        <dbReference type="ARBA" id="ARBA00023033"/>
    </source>
</evidence>
<name>A0ABN8IQQ2_9NEOP</name>
<dbReference type="CDD" id="cd11054">
    <property type="entry name" value="CYP24A1-like"/>
    <property type="match status" value="1"/>
</dbReference>
<dbReference type="PANTHER" id="PTHR24279:SF120">
    <property type="entry name" value="CYTOCHROME P450"/>
    <property type="match status" value="1"/>
</dbReference>
<evidence type="ECO:0000256" key="2">
    <source>
        <dbReference type="ARBA" id="ARBA00010617"/>
    </source>
</evidence>
<dbReference type="InterPro" id="IPR036396">
    <property type="entry name" value="Cyt_P450_sf"/>
</dbReference>
<comment type="cofactor">
    <cofactor evidence="1">
        <name>heme</name>
        <dbReference type="ChEBI" id="CHEBI:30413"/>
    </cofactor>
</comment>
<keyword evidence="10" id="KW-1185">Reference proteome</keyword>
<keyword evidence="6 8" id="KW-0408">Iron</keyword>
<dbReference type="InterPro" id="IPR017972">
    <property type="entry name" value="Cyt_P450_CS"/>
</dbReference>
<dbReference type="SUPFAM" id="SSF48264">
    <property type="entry name" value="Cytochrome P450"/>
    <property type="match status" value="1"/>
</dbReference>
<evidence type="ECO:0000256" key="8">
    <source>
        <dbReference type="RuleBase" id="RU000461"/>
    </source>
</evidence>
<evidence type="ECO:0000256" key="5">
    <source>
        <dbReference type="ARBA" id="ARBA00023002"/>
    </source>
</evidence>
<comment type="similarity">
    <text evidence="2 8">Belongs to the cytochrome P450 family.</text>
</comment>
<dbReference type="Gene3D" id="1.10.630.10">
    <property type="entry name" value="Cytochrome P450"/>
    <property type="match status" value="1"/>
</dbReference>
<evidence type="ECO:0000313" key="9">
    <source>
        <dbReference type="EMBL" id="CAH2063616.1"/>
    </source>
</evidence>
<dbReference type="Proteomes" id="UP000837857">
    <property type="component" value="Chromosome 3"/>
</dbReference>
<dbReference type="PRINTS" id="PR00385">
    <property type="entry name" value="P450"/>
</dbReference>
<keyword evidence="5 8" id="KW-0560">Oxidoreductase</keyword>
<dbReference type="Pfam" id="PF00067">
    <property type="entry name" value="p450"/>
    <property type="match status" value="1"/>
</dbReference>
<keyword evidence="3 8" id="KW-0349">Heme</keyword>
<dbReference type="InterPro" id="IPR050479">
    <property type="entry name" value="CYP11_CYP27_families"/>
</dbReference>
<dbReference type="PANTHER" id="PTHR24279">
    <property type="entry name" value="CYTOCHROME P450"/>
    <property type="match status" value="1"/>
</dbReference>
<evidence type="ECO:0000256" key="1">
    <source>
        <dbReference type="ARBA" id="ARBA00001971"/>
    </source>
</evidence>
<reference evidence="9" key="1">
    <citation type="submission" date="2022-03" db="EMBL/GenBank/DDBJ databases">
        <authorList>
            <person name="Martin H S."/>
        </authorList>
    </citation>
    <scope>NUCLEOTIDE SEQUENCE</scope>
</reference>
<gene>
    <name evidence="9" type="ORF">IPOD504_LOCUS12598</name>
</gene>
<keyword evidence="4 8" id="KW-0479">Metal-binding</keyword>
<accession>A0ABN8IQQ2</accession>
<evidence type="ECO:0000256" key="4">
    <source>
        <dbReference type="ARBA" id="ARBA00022723"/>
    </source>
</evidence>
<evidence type="ECO:0008006" key="11">
    <source>
        <dbReference type="Google" id="ProtNLM"/>
    </source>
</evidence>
<evidence type="ECO:0000256" key="6">
    <source>
        <dbReference type="ARBA" id="ARBA00023004"/>
    </source>
</evidence>